<dbReference type="Gene3D" id="1.25.40.10">
    <property type="entry name" value="Tetratricopeptide repeat domain"/>
    <property type="match status" value="1"/>
</dbReference>
<dbReference type="InterPro" id="IPR011990">
    <property type="entry name" value="TPR-like_helical_dom_sf"/>
</dbReference>
<reference evidence="1 2" key="1">
    <citation type="submission" date="2018-05" db="EMBL/GenBank/DDBJ databases">
        <title>Genome sequencing and assembly of the regulated plant pathogen Lachnellula willkommii and related sister species for the development of diagnostic species identification markers.</title>
        <authorList>
            <person name="Giroux E."/>
            <person name="Bilodeau G."/>
        </authorList>
    </citation>
    <scope>NUCLEOTIDE SEQUENCE [LARGE SCALE GENOMIC DNA]</scope>
    <source>
        <strain evidence="1 2">CBS 268.59</strain>
    </source>
</reference>
<dbReference type="AlphaFoldDB" id="A0A8T9BRP9"/>
<sequence length="163" mass="18299">MDPNITTILTYWFDDPDPVKKWFSGTLAIDSEIKTLFGHLVEKARASDAQFTSWTDTPLGTLALLILLDQFPRNIYRNMPSAFASDAQALRIATNGIARGFDRELELDQVAFIYMPLSHSEDLLAQVACVALYEGLAARCKEEERALVERSVGFARRRMGVVL</sequence>
<protein>
    <recommendedName>
        <fullName evidence="3">DUF924 domain-containing protein</fullName>
    </recommendedName>
</protein>
<dbReference type="EMBL" id="QGMK01003742">
    <property type="protein sequence ID" value="TVY51740.1"/>
    <property type="molecule type" value="Genomic_DNA"/>
</dbReference>
<dbReference type="Proteomes" id="UP000469558">
    <property type="component" value="Unassembled WGS sequence"/>
</dbReference>
<evidence type="ECO:0000313" key="1">
    <source>
        <dbReference type="EMBL" id="TVY51740.1"/>
    </source>
</evidence>
<evidence type="ECO:0008006" key="3">
    <source>
        <dbReference type="Google" id="ProtNLM"/>
    </source>
</evidence>
<proteinExistence type="predicted"/>
<dbReference type="InterPro" id="IPR010323">
    <property type="entry name" value="DUF924"/>
</dbReference>
<comment type="caution">
    <text evidence="1">The sequence shown here is derived from an EMBL/GenBank/DDBJ whole genome shotgun (WGS) entry which is preliminary data.</text>
</comment>
<name>A0A8T9BRP9_9HELO</name>
<keyword evidence="2" id="KW-1185">Reference proteome</keyword>
<dbReference type="Gene3D" id="1.20.58.320">
    <property type="entry name" value="TPR-like"/>
    <property type="match status" value="1"/>
</dbReference>
<organism evidence="1 2">
    <name type="scientific">Lachnellula suecica</name>
    <dbReference type="NCBI Taxonomy" id="602035"/>
    <lineage>
        <taxon>Eukaryota</taxon>
        <taxon>Fungi</taxon>
        <taxon>Dikarya</taxon>
        <taxon>Ascomycota</taxon>
        <taxon>Pezizomycotina</taxon>
        <taxon>Leotiomycetes</taxon>
        <taxon>Helotiales</taxon>
        <taxon>Lachnaceae</taxon>
        <taxon>Lachnellula</taxon>
    </lineage>
</organism>
<dbReference type="Pfam" id="PF06041">
    <property type="entry name" value="DUF924"/>
    <property type="match status" value="1"/>
</dbReference>
<feature type="non-terminal residue" evidence="1">
    <location>
        <position position="163"/>
    </location>
</feature>
<dbReference type="OrthoDB" id="414698at2759"/>
<dbReference type="SUPFAM" id="SSF48452">
    <property type="entry name" value="TPR-like"/>
    <property type="match status" value="1"/>
</dbReference>
<evidence type="ECO:0000313" key="2">
    <source>
        <dbReference type="Proteomes" id="UP000469558"/>
    </source>
</evidence>
<accession>A0A8T9BRP9</accession>
<gene>
    <name evidence="1" type="ORF">LSUE1_G010360</name>
</gene>